<dbReference type="EMBL" id="MU277261">
    <property type="protein sequence ID" value="KAI0056581.1"/>
    <property type="molecule type" value="Genomic_DNA"/>
</dbReference>
<proteinExistence type="predicted"/>
<reference evidence="1" key="1">
    <citation type="submission" date="2021-03" db="EMBL/GenBank/DDBJ databases">
        <authorList>
            <consortium name="DOE Joint Genome Institute"/>
            <person name="Ahrendt S."/>
            <person name="Looney B.P."/>
            <person name="Miyauchi S."/>
            <person name="Morin E."/>
            <person name="Drula E."/>
            <person name="Courty P.E."/>
            <person name="Chicoki N."/>
            <person name="Fauchery L."/>
            <person name="Kohler A."/>
            <person name="Kuo A."/>
            <person name="Labutti K."/>
            <person name="Pangilinan J."/>
            <person name="Lipzen A."/>
            <person name="Riley R."/>
            <person name="Andreopoulos W."/>
            <person name="He G."/>
            <person name="Johnson J."/>
            <person name="Barry K.W."/>
            <person name="Grigoriev I.V."/>
            <person name="Nagy L."/>
            <person name="Hibbett D."/>
            <person name="Henrissat B."/>
            <person name="Matheny P.B."/>
            <person name="Labbe J."/>
            <person name="Martin F."/>
        </authorList>
    </citation>
    <scope>NUCLEOTIDE SEQUENCE</scope>
    <source>
        <strain evidence="1">HHB10654</strain>
    </source>
</reference>
<protein>
    <submittedName>
        <fullName evidence="1">Uncharacterized protein</fullName>
    </submittedName>
</protein>
<reference evidence="1" key="2">
    <citation type="journal article" date="2022" name="New Phytol.">
        <title>Evolutionary transition to the ectomycorrhizal habit in the genomes of a hyperdiverse lineage of mushroom-forming fungi.</title>
        <authorList>
            <person name="Looney B."/>
            <person name="Miyauchi S."/>
            <person name="Morin E."/>
            <person name="Drula E."/>
            <person name="Courty P.E."/>
            <person name="Kohler A."/>
            <person name="Kuo A."/>
            <person name="LaButti K."/>
            <person name="Pangilinan J."/>
            <person name="Lipzen A."/>
            <person name="Riley R."/>
            <person name="Andreopoulos W."/>
            <person name="He G."/>
            <person name="Johnson J."/>
            <person name="Nolan M."/>
            <person name="Tritt A."/>
            <person name="Barry K.W."/>
            <person name="Grigoriev I.V."/>
            <person name="Nagy L.G."/>
            <person name="Hibbett D."/>
            <person name="Henrissat B."/>
            <person name="Matheny P.B."/>
            <person name="Labbe J."/>
            <person name="Martin F.M."/>
        </authorList>
    </citation>
    <scope>NUCLEOTIDE SEQUENCE</scope>
    <source>
        <strain evidence="1">HHB10654</strain>
    </source>
</reference>
<name>A0ACB8SLD6_9AGAM</name>
<gene>
    <name evidence="1" type="ORF">BV25DRAFT_1920831</name>
</gene>
<evidence type="ECO:0000313" key="1">
    <source>
        <dbReference type="EMBL" id="KAI0056581.1"/>
    </source>
</evidence>
<keyword evidence="2" id="KW-1185">Reference proteome</keyword>
<comment type="caution">
    <text evidence="1">The sequence shown here is derived from an EMBL/GenBank/DDBJ whole genome shotgun (WGS) entry which is preliminary data.</text>
</comment>
<evidence type="ECO:0000313" key="2">
    <source>
        <dbReference type="Proteomes" id="UP000814140"/>
    </source>
</evidence>
<accession>A0ACB8SLD6</accession>
<sequence length="326" mass="36773">MVDWHDPGRDERDHLTAIKLYRVLGGIYIWEFVTTCDFEVDILRGKRQYRWTVWVYLCVRVSTLVAFTFIFTIGSPSTCRARDIAIYTLSYTSTASASLTIIIRITALWNHHRAALALSFIVWSASTALNIQDLTLVTSKYVTSRGMYAEINEQRYSKRRRSPRVGFTAVGDYVCGPPSSRQRKGRSIRTLALAFPSGKHLALATIAEVPCIVMLGLNLNSWNVMLPPAALTILAIAATRMYRDLADYECTTRPLSSGNALPESESYEGAVVKTLLLPCWANGAEMTGALDTNIYASVMDIDRPAQPKRRQEFQAPWAFREYHHFD</sequence>
<dbReference type="Proteomes" id="UP000814140">
    <property type="component" value="Unassembled WGS sequence"/>
</dbReference>
<organism evidence="1 2">
    <name type="scientific">Artomyces pyxidatus</name>
    <dbReference type="NCBI Taxonomy" id="48021"/>
    <lineage>
        <taxon>Eukaryota</taxon>
        <taxon>Fungi</taxon>
        <taxon>Dikarya</taxon>
        <taxon>Basidiomycota</taxon>
        <taxon>Agaricomycotina</taxon>
        <taxon>Agaricomycetes</taxon>
        <taxon>Russulales</taxon>
        <taxon>Auriscalpiaceae</taxon>
        <taxon>Artomyces</taxon>
    </lineage>
</organism>